<evidence type="ECO:0000256" key="4">
    <source>
        <dbReference type="ARBA" id="ARBA00022692"/>
    </source>
</evidence>
<keyword evidence="10" id="KW-1185">Reference proteome</keyword>
<feature type="transmembrane region" description="Helical" evidence="7">
    <location>
        <begin position="133"/>
        <end position="154"/>
    </location>
</feature>
<keyword evidence="5 7" id="KW-1133">Transmembrane helix</keyword>
<evidence type="ECO:0000313" key="9">
    <source>
        <dbReference type="EMBL" id="MBC8570168.1"/>
    </source>
</evidence>
<dbReference type="EMBL" id="JACRTC010000002">
    <property type="protein sequence ID" value="MBC8570168.1"/>
    <property type="molecule type" value="Genomic_DNA"/>
</dbReference>
<organism evidence="9 10">
    <name type="scientific">Zongyangia hominis</name>
    <dbReference type="NCBI Taxonomy" id="2763677"/>
    <lineage>
        <taxon>Bacteria</taxon>
        <taxon>Bacillati</taxon>
        <taxon>Bacillota</taxon>
        <taxon>Clostridia</taxon>
        <taxon>Eubacteriales</taxon>
        <taxon>Oscillospiraceae</taxon>
        <taxon>Zongyangia</taxon>
    </lineage>
</organism>
<sequence>MLEKLEQKRFSIGGHDFSLLFVLRLLMVGFFPLFLAFTTELNHIQNLGQVFTFMGRNPQIILLDYLIVAVIFLLTSLLFKRTCISMGLTGLIFFIVSWVEYFKFDVSGTHFTITDLQMTSNATDIAKFANIHLTWYLVLNFLLLAAYVAAAYFFKLENKVRLKYRMLSFCATFAVVCIFFVTPTMAMDVFELFRVEEPDTANVFMADKHFQETNLITYFTQSAAEYLSTRVARPQNYNEETVDSMLIQGSQKTGGSVKPNVIMIMSESFADFRQLEKLDVDPTIYQNFDKAKKEGFGGTCVVPTFGGYTVRTEFELLTGMPVKSLHTPPAPQKMLKDKDSNASVASYYRQYGYKSYYIHPFSSSFYGRKSIYSTFGFDKMYFEDDLTVERTRFGSNQYIDDQTLFHQITSLLSQNDEPSLIFTTTMQNHQPYTGNGVGDAELGQYLRGIRETDRALGEFLEGLKQLNEPTLVFFVGDHFPMFTHTNTTYDDAGIDYSNSTEIYKQSYFIWSNYGADLSGLPTEEVSTFYLPYLLIDVAGIPQTELASTMLAHRKEVPVYSPTSVQNVKSDEFLDMLTYDRVFGQDFCSDAG</sequence>
<dbReference type="Proteomes" id="UP000660861">
    <property type="component" value="Unassembled WGS sequence"/>
</dbReference>
<keyword evidence="9" id="KW-0378">Hydrolase</keyword>
<evidence type="ECO:0000256" key="6">
    <source>
        <dbReference type="ARBA" id="ARBA00023136"/>
    </source>
</evidence>
<feature type="transmembrane region" description="Helical" evidence="7">
    <location>
        <begin position="166"/>
        <end position="186"/>
    </location>
</feature>
<protein>
    <submittedName>
        <fullName evidence="9">Sulfatase-like hydrolase/transferase</fullName>
    </submittedName>
</protein>
<feature type="transmembrane region" description="Helical" evidence="7">
    <location>
        <begin position="91"/>
        <end position="113"/>
    </location>
</feature>
<keyword evidence="6 7" id="KW-0472">Membrane</keyword>
<reference evidence="9" key="1">
    <citation type="submission" date="2020-08" db="EMBL/GenBank/DDBJ databases">
        <title>Genome public.</title>
        <authorList>
            <person name="Liu C."/>
            <person name="Sun Q."/>
        </authorList>
    </citation>
    <scope>NUCLEOTIDE SEQUENCE</scope>
    <source>
        <strain evidence="9">NSJ-54</strain>
    </source>
</reference>
<comment type="caution">
    <text evidence="9">The sequence shown here is derived from an EMBL/GenBank/DDBJ whole genome shotgun (WGS) entry which is preliminary data.</text>
</comment>
<evidence type="ECO:0000256" key="3">
    <source>
        <dbReference type="ARBA" id="ARBA00022475"/>
    </source>
</evidence>
<dbReference type="PANTHER" id="PTHR47371">
    <property type="entry name" value="LIPOTEICHOIC ACID SYNTHASE"/>
    <property type="match status" value="1"/>
</dbReference>
<feature type="domain" description="Sulfatase N-terminal" evidence="8">
    <location>
        <begin position="259"/>
        <end position="516"/>
    </location>
</feature>
<evidence type="ECO:0000256" key="7">
    <source>
        <dbReference type="SAM" id="Phobius"/>
    </source>
</evidence>
<evidence type="ECO:0000256" key="2">
    <source>
        <dbReference type="ARBA" id="ARBA00004936"/>
    </source>
</evidence>
<evidence type="ECO:0000256" key="5">
    <source>
        <dbReference type="ARBA" id="ARBA00022989"/>
    </source>
</evidence>
<dbReference type="InterPro" id="IPR050448">
    <property type="entry name" value="OpgB/LTA_synthase_biosynth"/>
</dbReference>
<evidence type="ECO:0000256" key="1">
    <source>
        <dbReference type="ARBA" id="ARBA00004651"/>
    </source>
</evidence>
<evidence type="ECO:0000259" key="8">
    <source>
        <dbReference type="Pfam" id="PF00884"/>
    </source>
</evidence>
<dbReference type="Gene3D" id="3.40.720.10">
    <property type="entry name" value="Alkaline Phosphatase, subunit A"/>
    <property type="match status" value="1"/>
</dbReference>
<name>A0A926IBD2_9FIRM</name>
<keyword evidence="4 7" id="KW-0812">Transmembrane</keyword>
<dbReference type="InterPro" id="IPR017850">
    <property type="entry name" value="Alkaline_phosphatase_core_sf"/>
</dbReference>
<feature type="transmembrane region" description="Helical" evidence="7">
    <location>
        <begin position="21"/>
        <end position="39"/>
    </location>
</feature>
<dbReference type="PANTHER" id="PTHR47371:SF3">
    <property type="entry name" value="PHOSPHOGLYCEROL TRANSFERASE I"/>
    <property type="match status" value="1"/>
</dbReference>
<evidence type="ECO:0000313" key="10">
    <source>
        <dbReference type="Proteomes" id="UP000660861"/>
    </source>
</evidence>
<comment type="pathway">
    <text evidence="2">Cell wall biogenesis; lipoteichoic acid biosynthesis.</text>
</comment>
<feature type="transmembrane region" description="Helical" evidence="7">
    <location>
        <begin position="59"/>
        <end position="79"/>
    </location>
</feature>
<keyword evidence="3" id="KW-1003">Cell membrane</keyword>
<dbReference type="AlphaFoldDB" id="A0A926IBD2"/>
<dbReference type="Pfam" id="PF00884">
    <property type="entry name" value="Sulfatase"/>
    <property type="match status" value="1"/>
</dbReference>
<accession>A0A926IBD2</accession>
<dbReference type="SUPFAM" id="SSF53649">
    <property type="entry name" value="Alkaline phosphatase-like"/>
    <property type="match status" value="1"/>
</dbReference>
<dbReference type="CDD" id="cd16015">
    <property type="entry name" value="LTA_synthase"/>
    <property type="match status" value="1"/>
</dbReference>
<dbReference type="GO" id="GO:0005886">
    <property type="term" value="C:plasma membrane"/>
    <property type="evidence" value="ECO:0007669"/>
    <property type="project" value="UniProtKB-SubCell"/>
</dbReference>
<dbReference type="InterPro" id="IPR000917">
    <property type="entry name" value="Sulfatase_N"/>
</dbReference>
<gene>
    <name evidence="9" type="ORF">H8709_04920</name>
</gene>
<comment type="subcellular location">
    <subcellularLocation>
        <location evidence="1">Cell membrane</location>
        <topology evidence="1">Multi-pass membrane protein</topology>
    </subcellularLocation>
</comment>
<dbReference type="GO" id="GO:0016787">
    <property type="term" value="F:hydrolase activity"/>
    <property type="evidence" value="ECO:0007669"/>
    <property type="project" value="UniProtKB-KW"/>
</dbReference>
<proteinExistence type="predicted"/>